<dbReference type="Gene3D" id="3.30.160.390">
    <property type="entry name" value="Integrase, DNA-binding domain"/>
    <property type="match status" value="1"/>
</dbReference>
<comment type="caution">
    <text evidence="7">The sequence shown here is derived from an EMBL/GenBank/DDBJ whole genome shotgun (WGS) entry which is preliminary data.</text>
</comment>
<dbReference type="InterPro" id="IPR044068">
    <property type="entry name" value="CB"/>
</dbReference>
<name>A0A2U2D6W3_9PSED</name>
<keyword evidence="2" id="KW-0229">DNA integration</keyword>
<organism evidence="7 8">
    <name type="scientific">Pseudomonas prosekii</name>
    <dbReference type="NCBI Taxonomy" id="1148509"/>
    <lineage>
        <taxon>Bacteria</taxon>
        <taxon>Pseudomonadati</taxon>
        <taxon>Pseudomonadota</taxon>
        <taxon>Gammaproteobacteria</taxon>
        <taxon>Pseudomonadales</taxon>
        <taxon>Pseudomonadaceae</taxon>
        <taxon>Pseudomonas</taxon>
    </lineage>
</organism>
<feature type="domain" description="Core-binding (CB)" evidence="6">
    <location>
        <begin position="102"/>
        <end position="193"/>
    </location>
</feature>
<dbReference type="SUPFAM" id="SSF56349">
    <property type="entry name" value="DNA breaking-rejoining enzymes"/>
    <property type="match status" value="1"/>
</dbReference>
<dbReference type="InterPro" id="IPR011010">
    <property type="entry name" value="DNA_brk_join_enz"/>
</dbReference>
<dbReference type="GO" id="GO:0015074">
    <property type="term" value="P:DNA integration"/>
    <property type="evidence" value="ECO:0007669"/>
    <property type="project" value="UniProtKB-KW"/>
</dbReference>
<keyword evidence="4" id="KW-0233">DNA recombination</keyword>
<proteinExistence type="inferred from homology"/>
<accession>A0A2U2D6W3</accession>
<sequence length="460" mass="51787">MAAQKFIFNKASLEALVCPDGKSDMLVYDIMAKGLALRVTKAGGKTFFVVRKIKGKDHRIKLEPFDVKTTKLPLVRENAIKIYANLDAILEAQEAKSVRDSLTLDNAFENMMSRKKNRLTQTTIDDYIRTYNNYIKSKYGARSLSSFTSDDVVNLHEETTAPAVRPNGRVTGPRERSANKAVSLLRSIFSFSIAWYRTDIGDPVYKYNPVDIMKHTKQWHANNRDKIRINPKDLGIFIKGCIDIADTPPLRDVPTSFKPVSAAVLFMLFTGVRPGEINKIRRSYVCHKTRAVIFPKRNKTNEADTLKNGHEFHLVLNDAAYCQLLYAMKHSTGEYVFSGVHQDRVSESNVRDFLTRISALIGKHLPRKIMRASFMSIAERAGVGAFHIKVLCNHDGSGQTVDVTDGYKMAYLSEVRDATSKIEAEILNSADMDKEYICRSLLSTLSELDTRALDTKVASL</sequence>
<dbReference type="PANTHER" id="PTHR30629">
    <property type="entry name" value="PROPHAGE INTEGRASE"/>
    <property type="match status" value="1"/>
</dbReference>
<protein>
    <submittedName>
        <fullName evidence="7">Recombinase</fullName>
    </submittedName>
</protein>
<dbReference type="OrthoDB" id="9795573at2"/>
<evidence type="ECO:0000313" key="7">
    <source>
        <dbReference type="EMBL" id="PWE43704.1"/>
    </source>
</evidence>
<evidence type="ECO:0000256" key="1">
    <source>
        <dbReference type="ARBA" id="ARBA00008857"/>
    </source>
</evidence>
<dbReference type="PANTHER" id="PTHR30629:SF2">
    <property type="entry name" value="PROPHAGE INTEGRASE INTS-RELATED"/>
    <property type="match status" value="1"/>
</dbReference>
<evidence type="ECO:0000256" key="3">
    <source>
        <dbReference type="ARBA" id="ARBA00023125"/>
    </source>
</evidence>
<dbReference type="GO" id="GO:0003677">
    <property type="term" value="F:DNA binding"/>
    <property type="evidence" value="ECO:0007669"/>
    <property type="project" value="UniProtKB-UniRule"/>
</dbReference>
<comment type="similarity">
    <text evidence="1">Belongs to the 'phage' integrase family.</text>
</comment>
<dbReference type="RefSeq" id="WP_109521240.1">
    <property type="nucleotide sequence ID" value="NZ_QFAW01000019.1"/>
</dbReference>
<dbReference type="Gene3D" id="1.10.443.10">
    <property type="entry name" value="Intergrase catalytic core"/>
    <property type="match status" value="1"/>
</dbReference>
<dbReference type="InterPro" id="IPR038488">
    <property type="entry name" value="Integrase_DNA-bd_sf"/>
</dbReference>
<dbReference type="InterPro" id="IPR050808">
    <property type="entry name" value="Phage_Integrase"/>
</dbReference>
<dbReference type="EMBL" id="QFAW01000019">
    <property type="protein sequence ID" value="PWE43704.1"/>
    <property type="molecule type" value="Genomic_DNA"/>
</dbReference>
<dbReference type="Gene3D" id="1.10.150.130">
    <property type="match status" value="1"/>
</dbReference>
<dbReference type="InterPro" id="IPR013762">
    <property type="entry name" value="Integrase-like_cat_sf"/>
</dbReference>
<evidence type="ECO:0000256" key="5">
    <source>
        <dbReference type="PROSITE-ProRule" id="PRU01248"/>
    </source>
</evidence>
<dbReference type="PROSITE" id="PS51900">
    <property type="entry name" value="CB"/>
    <property type="match status" value="1"/>
</dbReference>
<dbReference type="InterPro" id="IPR010998">
    <property type="entry name" value="Integrase_recombinase_N"/>
</dbReference>
<evidence type="ECO:0000259" key="6">
    <source>
        <dbReference type="PROSITE" id="PS51900"/>
    </source>
</evidence>
<evidence type="ECO:0000256" key="2">
    <source>
        <dbReference type="ARBA" id="ARBA00022908"/>
    </source>
</evidence>
<keyword evidence="3 5" id="KW-0238">DNA-binding</keyword>
<dbReference type="Proteomes" id="UP000245056">
    <property type="component" value="Unassembled WGS sequence"/>
</dbReference>
<evidence type="ECO:0000256" key="4">
    <source>
        <dbReference type="ARBA" id="ARBA00023172"/>
    </source>
</evidence>
<dbReference type="GO" id="GO:0006310">
    <property type="term" value="P:DNA recombination"/>
    <property type="evidence" value="ECO:0007669"/>
    <property type="project" value="UniProtKB-KW"/>
</dbReference>
<dbReference type="AlphaFoldDB" id="A0A2U2D6W3"/>
<evidence type="ECO:0000313" key="8">
    <source>
        <dbReference type="Proteomes" id="UP000245056"/>
    </source>
</evidence>
<reference evidence="7 8" key="1">
    <citation type="submission" date="2018-05" db="EMBL/GenBank/DDBJ databases">
        <title>Genome sequences of two Antarctic strains of Pseudomonas prosekii: insights into adaptation to extreme conditions.</title>
        <authorList>
            <person name="Snopkova K."/>
            <person name="Dufkova K."/>
            <person name="Cejkova D."/>
            <person name="Sedlacek I."/>
            <person name="Smajs D."/>
        </authorList>
    </citation>
    <scope>NUCLEOTIDE SEQUENCE [LARGE SCALE GENOMIC DNA]</scope>
    <source>
        <strain evidence="7 8">P2673</strain>
    </source>
</reference>
<gene>
    <name evidence="7" type="ORF">C9I49_15485</name>
</gene>